<name>A0A7W7Q1R3_9PSEU</name>
<feature type="transmembrane region" description="Helical" evidence="2">
    <location>
        <begin position="7"/>
        <end position="29"/>
    </location>
</feature>
<gene>
    <name evidence="3" type="ORF">FHR82_001622</name>
</gene>
<dbReference type="EMBL" id="JACHJQ010000002">
    <property type="protein sequence ID" value="MBB4905405.1"/>
    <property type="molecule type" value="Genomic_DNA"/>
</dbReference>
<evidence type="ECO:0000313" key="4">
    <source>
        <dbReference type="Proteomes" id="UP000520767"/>
    </source>
</evidence>
<evidence type="ECO:0000256" key="2">
    <source>
        <dbReference type="SAM" id="Phobius"/>
    </source>
</evidence>
<accession>A0A7W7Q1R3</accession>
<keyword evidence="4" id="KW-1185">Reference proteome</keyword>
<protein>
    <submittedName>
        <fullName evidence="3">Uncharacterized protein</fullName>
    </submittedName>
</protein>
<dbReference type="RefSeq" id="WP_184809648.1">
    <property type="nucleotide sequence ID" value="NZ_JACHJQ010000002.1"/>
</dbReference>
<feature type="region of interest" description="Disordered" evidence="1">
    <location>
        <begin position="95"/>
        <end position="128"/>
    </location>
</feature>
<comment type="caution">
    <text evidence="3">The sequence shown here is derived from an EMBL/GenBank/DDBJ whole genome shotgun (WGS) entry which is preliminary data.</text>
</comment>
<keyword evidence="2" id="KW-1133">Transmembrane helix</keyword>
<dbReference type="AlphaFoldDB" id="A0A7W7Q1R3"/>
<sequence>MAFLRVLRVFFVVAGLGLAALGLIMGAVFGGTGTTGGHVVARWWCEPEGDRVECQTNDANYAGPRGVIDGLTWLGYSIGGVALIGAAVALGQFDRPRQATGPGPQQQYAAASSGPGQQPQGGRPPGNW</sequence>
<organism evidence="3 4">
    <name type="scientific">Actinophytocola algeriensis</name>
    <dbReference type="NCBI Taxonomy" id="1768010"/>
    <lineage>
        <taxon>Bacteria</taxon>
        <taxon>Bacillati</taxon>
        <taxon>Actinomycetota</taxon>
        <taxon>Actinomycetes</taxon>
        <taxon>Pseudonocardiales</taxon>
        <taxon>Pseudonocardiaceae</taxon>
    </lineage>
</organism>
<feature type="transmembrane region" description="Helical" evidence="2">
    <location>
        <begin position="73"/>
        <end position="91"/>
    </location>
</feature>
<dbReference type="Proteomes" id="UP000520767">
    <property type="component" value="Unassembled WGS sequence"/>
</dbReference>
<reference evidence="3 4" key="1">
    <citation type="submission" date="2020-08" db="EMBL/GenBank/DDBJ databases">
        <title>Genomic Encyclopedia of Type Strains, Phase III (KMG-III): the genomes of soil and plant-associated and newly described type strains.</title>
        <authorList>
            <person name="Whitman W."/>
        </authorList>
    </citation>
    <scope>NUCLEOTIDE SEQUENCE [LARGE SCALE GENOMIC DNA]</scope>
    <source>
        <strain evidence="3 4">CECT 8960</strain>
    </source>
</reference>
<evidence type="ECO:0000256" key="1">
    <source>
        <dbReference type="SAM" id="MobiDB-lite"/>
    </source>
</evidence>
<evidence type="ECO:0000313" key="3">
    <source>
        <dbReference type="EMBL" id="MBB4905405.1"/>
    </source>
</evidence>
<keyword evidence="2" id="KW-0812">Transmembrane</keyword>
<proteinExistence type="predicted"/>
<feature type="compositionally biased region" description="Low complexity" evidence="1">
    <location>
        <begin position="114"/>
        <end position="128"/>
    </location>
</feature>
<keyword evidence="2" id="KW-0472">Membrane</keyword>